<accession>A0A0P0RIA2</accession>
<dbReference type="PANTHER" id="PTHR30619:SF1">
    <property type="entry name" value="RECOMBINATION PROTEIN 2"/>
    <property type="match status" value="1"/>
</dbReference>
<name>A0A0P0RIA2_9BURK</name>
<protein>
    <recommendedName>
        <fullName evidence="4">Metallo-beta-lactamase domain-containing protein</fullName>
    </recommendedName>
</protein>
<organism evidence="2 3">
    <name type="scientific">Paraburkholderia caribensis MBA4</name>
    <dbReference type="NCBI Taxonomy" id="1323664"/>
    <lineage>
        <taxon>Bacteria</taxon>
        <taxon>Pseudomonadati</taxon>
        <taxon>Pseudomonadota</taxon>
        <taxon>Betaproteobacteria</taxon>
        <taxon>Burkholderiales</taxon>
        <taxon>Burkholderiaceae</taxon>
        <taxon>Paraburkholderia</taxon>
    </lineage>
</organism>
<feature type="region of interest" description="Disordered" evidence="1">
    <location>
        <begin position="156"/>
        <end position="220"/>
    </location>
</feature>
<dbReference type="PANTHER" id="PTHR30619">
    <property type="entry name" value="DNA INTERNALIZATION/COMPETENCE PROTEIN COMEC/REC2"/>
    <property type="match status" value="1"/>
</dbReference>
<dbReference type="Gene3D" id="3.60.15.10">
    <property type="entry name" value="Ribonuclease Z/Hydroxyacylglutathione hydrolase-like"/>
    <property type="match status" value="2"/>
</dbReference>
<dbReference type="KEGG" id="bcai:K788_0000491"/>
<dbReference type="Proteomes" id="UP000019146">
    <property type="component" value="Chromosome 2"/>
</dbReference>
<reference evidence="2 3" key="1">
    <citation type="journal article" date="2014" name="Genome Announc.">
        <title>Draft Genome Sequence of the Haloacid-Degrading Burkholderia caribensis Strain MBA4.</title>
        <authorList>
            <person name="Pan Y."/>
            <person name="Kong K.F."/>
            <person name="Tsang J.S."/>
        </authorList>
    </citation>
    <scope>NUCLEOTIDE SEQUENCE [LARGE SCALE GENOMIC DNA]</scope>
    <source>
        <strain evidence="2 3">MBA4</strain>
    </source>
</reference>
<dbReference type="EMBL" id="CP012747">
    <property type="protein sequence ID" value="ALL68460.1"/>
    <property type="molecule type" value="Genomic_DNA"/>
</dbReference>
<dbReference type="SUPFAM" id="SSF56281">
    <property type="entry name" value="Metallo-hydrolase/oxidoreductase"/>
    <property type="match status" value="1"/>
</dbReference>
<evidence type="ECO:0000313" key="2">
    <source>
        <dbReference type="EMBL" id="ALL68460.1"/>
    </source>
</evidence>
<dbReference type="InterPro" id="IPR052159">
    <property type="entry name" value="Competence_DNA_uptake"/>
</dbReference>
<proteinExistence type="predicted"/>
<sequence>MANMRRLDVVYSFYPVGQGLFSRGMVIAPTGKRDPYVWVYDCGTNSKRKYLTDSLNQFASDAPWSSAAARHRIDLLTISHFDHDHISGMVELLRTYRVRDLLLPYMPLWQRLLVAALEDRGVTSQLTRFLRNPAEFVANLGDVSVERIIYVGSRNDDGGEGVPISRSPDDRPSRPSNESSNDPEEEQEDWRVTLQIGQGPTAEDEPPQHGTRTRRKSSGPKVEFLAHASAIEVGGVWEFVPYNDSELMFLVTSEFRSTVSWLTEEFLSAKTNIERETWLRYIRLAYDTQFDDTGERRNLASLFLYAGPMGFERRAYPRRGITFVASKYPKREFKYHIPDLRHASCSALYTGDGYMDTFARFDKLRKYMSPRRLGSIGILQVMHHGSRNNWFEGIGGLFAPQFSVFSSQPSRKKSHPHQEVVRDFWLYRPVQVDEGTGAYFKCPWYCFE</sequence>
<evidence type="ECO:0008006" key="4">
    <source>
        <dbReference type="Google" id="ProtNLM"/>
    </source>
</evidence>
<gene>
    <name evidence="2" type="ORF">K788_0000491</name>
</gene>
<evidence type="ECO:0000256" key="1">
    <source>
        <dbReference type="SAM" id="MobiDB-lite"/>
    </source>
</evidence>
<evidence type="ECO:0000313" key="3">
    <source>
        <dbReference type="Proteomes" id="UP000019146"/>
    </source>
</evidence>
<dbReference type="AlphaFoldDB" id="A0A0P0RIA2"/>
<dbReference type="InterPro" id="IPR036866">
    <property type="entry name" value="RibonucZ/Hydroxyglut_hydro"/>
</dbReference>